<evidence type="ECO:0000313" key="1">
    <source>
        <dbReference type="EMBL" id="RYC50467.1"/>
    </source>
</evidence>
<evidence type="ECO:0000313" key="2">
    <source>
        <dbReference type="Proteomes" id="UP000290261"/>
    </source>
</evidence>
<dbReference type="EMBL" id="JJMP01000009">
    <property type="protein sequence ID" value="RYC50467.1"/>
    <property type="molecule type" value="Genomic_DNA"/>
</dbReference>
<protein>
    <submittedName>
        <fullName evidence="1">Uncharacterized protein</fullName>
    </submittedName>
</protein>
<comment type="caution">
    <text evidence="1">The sequence shown here is derived from an EMBL/GenBank/DDBJ whole genome shotgun (WGS) entry which is preliminary data.</text>
</comment>
<gene>
    <name evidence="1" type="ORF">DN53_17695</name>
</gene>
<sequence length="102" mass="11993">MNEFLNTLCKSIPDLNDEIKDIKALFIRARYSGFNEKEVIEIKDYILQEEGIGIDEFIIDPEPWKGKDIWTISFLGDEVQVQKKNILLFLDMLIKKFPNQLD</sequence>
<reference evidence="1 2" key="1">
    <citation type="submission" date="2014-04" db="EMBL/GenBank/DDBJ databases">
        <title>Whole genome of Muricauda olearia.</title>
        <authorList>
            <person name="Zhang X.-H."/>
            <person name="Tang K."/>
        </authorList>
    </citation>
    <scope>NUCLEOTIDE SEQUENCE [LARGE SCALE GENOMIC DNA]</scope>
    <source>
        <strain evidence="1 2">Th120</strain>
    </source>
</reference>
<keyword evidence="2" id="KW-1185">Reference proteome</keyword>
<name>A0A444VI75_9FLAO</name>
<dbReference type="AlphaFoldDB" id="A0A444VI75"/>
<proteinExistence type="predicted"/>
<dbReference type="Proteomes" id="UP000290261">
    <property type="component" value="Unassembled WGS sequence"/>
</dbReference>
<accession>A0A444VI75</accession>
<organism evidence="1 2">
    <name type="scientific">Flagellimonas olearia</name>
    <dbReference type="NCBI Taxonomy" id="552546"/>
    <lineage>
        <taxon>Bacteria</taxon>
        <taxon>Pseudomonadati</taxon>
        <taxon>Bacteroidota</taxon>
        <taxon>Flavobacteriia</taxon>
        <taxon>Flavobacteriales</taxon>
        <taxon>Flavobacteriaceae</taxon>
        <taxon>Flagellimonas</taxon>
    </lineage>
</organism>